<dbReference type="AlphaFoldDB" id="A0A9W9NCA0"/>
<accession>A0A9W9NCA0</accession>
<dbReference type="Proteomes" id="UP001150904">
    <property type="component" value="Unassembled WGS sequence"/>
</dbReference>
<evidence type="ECO:0000313" key="2">
    <source>
        <dbReference type="Proteomes" id="UP001150904"/>
    </source>
</evidence>
<dbReference type="InterPro" id="IPR022198">
    <property type="entry name" value="DUF3723"/>
</dbReference>
<dbReference type="EMBL" id="JAPQKR010000005">
    <property type="protein sequence ID" value="KAJ5216308.1"/>
    <property type="molecule type" value="Genomic_DNA"/>
</dbReference>
<sequence>AIFSEEELRLATEWRVKYLRVAKDLNSKNLDRLRNIFYKNSCRRLDTNNYILAVVLQIALGPLRPTPLVDISDDLRTSLVEEYINQKKPTDEEIYLRGRLRRSIERAMAYIFIA</sequence>
<dbReference type="GeneID" id="83177078"/>
<proteinExistence type="predicted"/>
<reference evidence="1" key="2">
    <citation type="journal article" date="2023" name="IMA Fungus">
        <title>Comparative genomic study of the Penicillium genus elucidates a diverse pangenome and 15 lateral gene transfer events.</title>
        <authorList>
            <person name="Petersen C."/>
            <person name="Sorensen T."/>
            <person name="Nielsen M.R."/>
            <person name="Sondergaard T.E."/>
            <person name="Sorensen J.L."/>
            <person name="Fitzpatrick D.A."/>
            <person name="Frisvad J.C."/>
            <person name="Nielsen K.L."/>
        </authorList>
    </citation>
    <scope>NUCLEOTIDE SEQUENCE</scope>
    <source>
        <strain evidence="1">IBT 15544</strain>
    </source>
</reference>
<gene>
    <name evidence="1" type="ORF">N7498_002715</name>
</gene>
<dbReference type="OrthoDB" id="4368857at2759"/>
<evidence type="ECO:0000313" key="1">
    <source>
        <dbReference type="EMBL" id="KAJ5216308.1"/>
    </source>
</evidence>
<reference evidence="1" key="1">
    <citation type="submission" date="2022-12" db="EMBL/GenBank/DDBJ databases">
        <authorList>
            <person name="Petersen C."/>
        </authorList>
    </citation>
    <scope>NUCLEOTIDE SEQUENCE</scope>
    <source>
        <strain evidence="1">IBT 15544</strain>
    </source>
</reference>
<name>A0A9W9NCA0_9EURO</name>
<dbReference type="Pfam" id="PF12520">
    <property type="entry name" value="DUF3723"/>
    <property type="match status" value="1"/>
</dbReference>
<feature type="non-terminal residue" evidence="1">
    <location>
        <position position="1"/>
    </location>
</feature>
<organism evidence="1 2">
    <name type="scientific">Penicillium cinerascens</name>
    <dbReference type="NCBI Taxonomy" id="70096"/>
    <lineage>
        <taxon>Eukaryota</taxon>
        <taxon>Fungi</taxon>
        <taxon>Dikarya</taxon>
        <taxon>Ascomycota</taxon>
        <taxon>Pezizomycotina</taxon>
        <taxon>Eurotiomycetes</taxon>
        <taxon>Eurotiomycetidae</taxon>
        <taxon>Eurotiales</taxon>
        <taxon>Aspergillaceae</taxon>
        <taxon>Penicillium</taxon>
    </lineage>
</organism>
<comment type="caution">
    <text evidence="1">The sequence shown here is derived from an EMBL/GenBank/DDBJ whole genome shotgun (WGS) entry which is preliminary data.</text>
</comment>
<keyword evidence="2" id="KW-1185">Reference proteome</keyword>
<protein>
    <submittedName>
        <fullName evidence="1">Uncharacterized protein</fullName>
    </submittedName>
</protein>
<dbReference type="RefSeq" id="XP_058312121.1">
    <property type="nucleotide sequence ID" value="XM_058449777.1"/>
</dbReference>